<proteinExistence type="predicted"/>
<organism evidence="1">
    <name type="scientific">marine sediment metagenome</name>
    <dbReference type="NCBI Taxonomy" id="412755"/>
    <lineage>
        <taxon>unclassified sequences</taxon>
        <taxon>metagenomes</taxon>
        <taxon>ecological metagenomes</taxon>
    </lineage>
</organism>
<name>A0A0F9VW32_9ZZZZ</name>
<dbReference type="EMBL" id="LAZR01000275">
    <property type="protein sequence ID" value="KKN77671.1"/>
    <property type="molecule type" value="Genomic_DNA"/>
</dbReference>
<evidence type="ECO:0000313" key="1">
    <source>
        <dbReference type="EMBL" id="KKN77671.1"/>
    </source>
</evidence>
<reference evidence="1" key="1">
    <citation type="journal article" date="2015" name="Nature">
        <title>Complex archaea that bridge the gap between prokaryotes and eukaryotes.</title>
        <authorList>
            <person name="Spang A."/>
            <person name="Saw J.H."/>
            <person name="Jorgensen S.L."/>
            <person name="Zaremba-Niedzwiedzka K."/>
            <person name="Martijn J."/>
            <person name="Lind A.E."/>
            <person name="van Eijk R."/>
            <person name="Schleper C."/>
            <person name="Guy L."/>
            <person name="Ettema T.J."/>
        </authorList>
    </citation>
    <scope>NUCLEOTIDE SEQUENCE</scope>
</reference>
<sequence>MLNKQQQADWAKCRDTALRAAKRDVPSLTPEQAGVTIGAGILAVLDFWQQHPEASADSVVQCMQIENTEG</sequence>
<dbReference type="AlphaFoldDB" id="A0A0F9VW32"/>
<comment type="caution">
    <text evidence="1">The sequence shown here is derived from an EMBL/GenBank/DDBJ whole genome shotgun (WGS) entry which is preliminary data.</text>
</comment>
<protein>
    <submittedName>
        <fullName evidence="1">Uncharacterized protein</fullName>
    </submittedName>
</protein>
<accession>A0A0F9VW32</accession>
<gene>
    <name evidence="1" type="ORF">LCGC14_0357970</name>
</gene>